<proteinExistence type="predicted"/>
<sequence length="356" mass="39660">MLSKKVIFFTSIAVLIALFFSLAGCASENGGPGGVKEDQPINLTLAHFWPANHPAETELVESWKAAVEEATDGHVTVTSYPGETLLGGAEIYDGVVNGLADVGMSVFSYTRGRFPLLEVFELPYIVYNNSKVASKVAWEGIKELNPQEVQDTKLMLVLATGPGDLFTRQPVHTLEDLQGMEIRATGLSAKTLEMLGAIPVAMPQSDAYESLSRGVVEGNLSPLEVLQGWRHAEVTDYLTYTPFLYNTLFFLTMNKEVWDSIPPQHQEAIEEVNERIHEEVAMGLWDKQNEAGLEFALEETGQEEIELSQEEVERWKEKVRPILDEYVEDMEGKGLPGEEALEMVKDLADKYNEIYP</sequence>
<dbReference type="Proteomes" id="UP000285138">
    <property type="component" value="Unassembled WGS sequence"/>
</dbReference>
<name>A0A424YIX5_9FIRM</name>
<dbReference type="NCBIfam" id="NF037995">
    <property type="entry name" value="TRAP_S1"/>
    <property type="match status" value="1"/>
</dbReference>
<comment type="caution">
    <text evidence="3">The sequence shown here is derived from an EMBL/GenBank/DDBJ whole genome shotgun (WGS) entry which is preliminary data.</text>
</comment>
<dbReference type="CDD" id="cd13665">
    <property type="entry name" value="PBP2_TRAP_Dctp3_4"/>
    <property type="match status" value="1"/>
</dbReference>
<dbReference type="AlphaFoldDB" id="A0A424YIX5"/>
<evidence type="ECO:0000313" key="3">
    <source>
        <dbReference type="EMBL" id="RQD78442.1"/>
    </source>
</evidence>
<dbReference type="PROSITE" id="PS51257">
    <property type="entry name" value="PROKAR_LIPOPROTEIN"/>
    <property type="match status" value="1"/>
</dbReference>
<gene>
    <name evidence="3" type="ORF">D5R97_00370</name>
</gene>
<dbReference type="InterPro" id="IPR038404">
    <property type="entry name" value="TRAP_DctP_sf"/>
</dbReference>
<dbReference type="EMBL" id="QZAA01000018">
    <property type="protein sequence ID" value="RQD78442.1"/>
    <property type="molecule type" value="Genomic_DNA"/>
</dbReference>
<dbReference type="Pfam" id="PF03480">
    <property type="entry name" value="DctP"/>
    <property type="match status" value="1"/>
</dbReference>
<evidence type="ECO:0000313" key="4">
    <source>
        <dbReference type="Proteomes" id="UP000285138"/>
    </source>
</evidence>
<organism evidence="3 4">
    <name type="scientific">Candidatus Syntrophonatronum acetioxidans</name>
    <dbReference type="NCBI Taxonomy" id="1795816"/>
    <lineage>
        <taxon>Bacteria</taxon>
        <taxon>Bacillati</taxon>
        <taxon>Bacillota</taxon>
        <taxon>Clostridia</taxon>
        <taxon>Eubacteriales</taxon>
        <taxon>Syntrophomonadaceae</taxon>
        <taxon>Candidatus Syntrophonatronum</taxon>
    </lineage>
</organism>
<evidence type="ECO:0000256" key="1">
    <source>
        <dbReference type="ARBA" id="ARBA00022729"/>
    </source>
</evidence>
<evidence type="ECO:0000256" key="2">
    <source>
        <dbReference type="SAM" id="SignalP"/>
    </source>
</evidence>
<feature type="chain" id="PRO_5019030679" evidence="2">
    <location>
        <begin position="27"/>
        <end position="356"/>
    </location>
</feature>
<keyword evidence="1 2" id="KW-0732">Signal</keyword>
<dbReference type="InterPro" id="IPR018389">
    <property type="entry name" value="DctP_fam"/>
</dbReference>
<dbReference type="GO" id="GO:0055085">
    <property type="term" value="P:transmembrane transport"/>
    <property type="evidence" value="ECO:0007669"/>
    <property type="project" value="InterPro"/>
</dbReference>
<dbReference type="Gene3D" id="3.40.190.170">
    <property type="entry name" value="Bacterial extracellular solute-binding protein, family 7"/>
    <property type="match status" value="1"/>
</dbReference>
<feature type="signal peptide" evidence="2">
    <location>
        <begin position="1"/>
        <end position="26"/>
    </location>
</feature>
<dbReference type="PANTHER" id="PTHR33376">
    <property type="match status" value="1"/>
</dbReference>
<dbReference type="PANTHER" id="PTHR33376:SF15">
    <property type="entry name" value="BLL6794 PROTEIN"/>
    <property type="match status" value="1"/>
</dbReference>
<accession>A0A424YIX5</accession>
<reference evidence="3 4" key="1">
    <citation type="submission" date="2018-08" db="EMBL/GenBank/DDBJ databases">
        <title>The metabolism and importance of syntrophic acetate oxidation coupled to methane or sulfide production in haloalkaline environments.</title>
        <authorList>
            <person name="Timmers P.H.A."/>
            <person name="Vavourakis C.D."/>
            <person name="Sorokin D.Y."/>
            <person name="Sinninghe Damste J.S."/>
            <person name="Muyzer G."/>
            <person name="Stams A.J.M."/>
            <person name="Plugge C.M."/>
        </authorList>
    </citation>
    <scope>NUCLEOTIDE SEQUENCE [LARGE SCALE GENOMIC DNA]</scope>
    <source>
        <strain evidence="3">MSAO_Bac1</strain>
    </source>
</reference>
<protein>
    <submittedName>
        <fullName evidence="3">ABC transporter substrate-binding protein</fullName>
    </submittedName>
</protein>